<evidence type="ECO:0000313" key="1">
    <source>
        <dbReference type="EMBL" id="EDS35840.1"/>
    </source>
</evidence>
<dbReference type="STRING" id="7176.B0WW08"/>
<reference evidence="1" key="1">
    <citation type="submission" date="2007-03" db="EMBL/GenBank/DDBJ databases">
        <title>Annotation of Culex pipiens quinquefasciatus.</title>
        <authorList>
            <consortium name="The Broad Institute Genome Sequencing Platform"/>
            <person name="Atkinson P.W."/>
            <person name="Hemingway J."/>
            <person name="Christensen B.M."/>
            <person name="Higgs S."/>
            <person name="Kodira C."/>
            <person name="Hannick L."/>
            <person name="Megy K."/>
            <person name="O'Leary S."/>
            <person name="Pearson M."/>
            <person name="Haas B.J."/>
            <person name="Mauceli E."/>
            <person name="Wortman J.R."/>
            <person name="Lee N.H."/>
            <person name="Guigo R."/>
            <person name="Stanke M."/>
            <person name="Alvarado L."/>
            <person name="Amedeo P."/>
            <person name="Antoine C.H."/>
            <person name="Arensburger P."/>
            <person name="Bidwell S.L."/>
            <person name="Crawford M."/>
            <person name="Camaro F."/>
            <person name="Devon K."/>
            <person name="Engels R."/>
            <person name="Hammond M."/>
            <person name="Howarth C."/>
            <person name="Koehrsen M."/>
            <person name="Lawson D."/>
            <person name="Montgomery P."/>
            <person name="Nene V."/>
            <person name="Nusbaum C."/>
            <person name="Puiu D."/>
            <person name="Romero-Severson J."/>
            <person name="Severson D.W."/>
            <person name="Shumway M."/>
            <person name="Sisk P."/>
            <person name="Stolte C."/>
            <person name="Zeng Q."/>
            <person name="Eisenstadt E."/>
            <person name="Fraser-Liggett C."/>
            <person name="Strausberg R."/>
            <person name="Galagan J."/>
            <person name="Birren B."/>
            <person name="Collins F.H."/>
        </authorList>
    </citation>
    <scope>NUCLEOTIDE SEQUENCE [LARGE SCALE GENOMIC DNA]</scope>
    <source>
        <strain evidence="1">JHB</strain>
    </source>
</reference>
<dbReference type="HOGENOM" id="CLU_2099242_0_0_1"/>
<dbReference type="AlphaFoldDB" id="B0WW08"/>
<dbReference type="KEGG" id="cqu:CpipJ_CPIJ011362"/>
<reference evidence="2" key="2">
    <citation type="submission" date="2021-02" db="UniProtKB">
        <authorList>
            <consortium name="EnsemblMetazoa"/>
        </authorList>
    </citation>
    <scope>IDENTIFICATION</scope>
    <source>
        <strain evidence="2">JHB</strain>
    </source>
</reference>
<proteinExistence type="predicted"/>
<evidence type="ECO:0000313" key="3">
    <source>
        <dbReference type="Proteomes" id="UP000002320"/>
    </source>
</evidence>
<sequence length="116" mass="12503">MALSAVILGLYVVEAIMARIGAGSVAVHTGRATARKSRSDRVGSRSSAIPRRWTIWGDDGRVTAGQLGYAADPNLGAIFLSYQSTALSFLKKPISSIDRMLEKAPEDLKNLKKEDL</sequence>
<dbReference type="EMBL" id="DS232135">
    <property type="protein sequence ID" value="EDS35840.1"/>
    <property type="molecule type" value="Genomic_DNA"/>
</dbReference>
<dbReference type="EnsemblMetazoa" id="CPIJ011362-RA">
    <property type="protein sequence ID" value="CPIJ011362-PA"/>
    <property type="gene ID" value="CPIJ011362"/>
</dbReference>
<name>B0WW08_CULQU</name>
<protein>
    <submittedName>
        <fullName evidence="1 2">Ubiquitin-protein ligase</fullName>
    </submittedName>
</protein>
<dbReference type="VEuPathDB" id="VectorBase:CPIJ011362"/>
<organism>
    <name type="scientific">Culex quinquefasciatus</name>
    <name type="common">Southern house mosquito</name>
    <name type="synonym">Culex pungens</name>
    <dbReference type="NCBI Taxonomy" id="7176"/>
    <lineage>
        <taxon>Eukaryota</taxon>
        <taxon>Metazoa</taxon>
        <taxon>Ecdysozoa</taxon>
        <taxon>Arthropoda</taxon>
        <taxon>Hexapoda</taxon>
        <taxon>Insecta</taxon>
        <taxon>Pterygota</taxon>
        <taxon>Neoptera</taxon>
        <taxon>Endopterygota</taxon>
        <taxon>Diptera</taxon>
        <taxon>Nematocera</taxon>
        <taxon>Culicoidea</taxon>
        <taxon>Culicidae</taxon>
        <taxon>Culicinae</taxon>
        <taxon>Culicini</taxon>
        <taxon>Culex</taxon>
        <taxon>Culex</taxon>
    </lineage>
</organism>
<keyword evidence="3" id="KW-1185">Reference proteome</keyword>
<gene>
    <name evidence="2" type="primary">6044002</name>
    <name evidence="1" type="ORF">CpipJ_CPIJ011362</name>
</gene>
<keyword evidence="1" id="KW-0436">Ligase</keyword>
<dbReference type="Proteomes" id="UP000002320">
    <property type="component" value="Unassembled WGS sequence"/>
</dbReference>
<accession>B0WW08</accession>
<dbReference type="InParanoid" id="B0WW08"/>
<dbReference type="GO" id="GO:0016874">
    <property type="term" value="F:ligase activity"/>
    <property type="evidence" value="ECO:0007669"/>
    <property type="project" value="UniProtKB-KW"/>
</dbReference>
<evidence type="ECO:0000313" key="2">
    <source>
        <dbReference type="EnsemblMetazoa" id="CPIJ011362-PA"/>
    </source>
</evidence>